<dbReference type="RefSeq" id="WP_380232147.1">
    <property type="nucleotide sequence ID" value="NZ_JBHSOC010000075.1"/>
</dbReference>
<protein>
    <submittedName>
        <fullName evidence="2">Tetratricopeptide repeat protein</fullName>
    </submittedName>
</protein>
<dbReference type="Pfam" id="PF13374">
    <property type="entry name" value="TPR_10"/>
    <property type="match status" value="1"/>
</dbReference>
<proteinExistence type="predicted"/>
<organism evidence="2 3">
    <name type="scientific">Kitasatospora cinereorecta</name>
    <dbReference type="NCBI Taxonomy" id="285560"/>
    <lineage>
        <taxon>Bacteria</taxon>
        <taxon>Bacillati</taxon>
        <taxon>Actinomycetota</taxon>
        <taxon>Actinomycetes</taxon>
        <taxon>Kitasatosporales</taxon>
        <taxon>Streptomycetaceae</taxon>
        <taxon>Kitasatospora</taxon>
    </lineage>
</organism>
<sequence>LGPDHPDTLTARSNLAWWRGEAGDAAGAAAAYDQLLPDLERVLGPDHPDTRWGRTTPTP</sequence>
<reference evidence="3" key="1">
    <citation type="journal article" date="2019" name="Int. J. Syst. Evol. Microbiol.">
        <title>The Global Catalogue of Microorganisms (GCM) 10K type strain sequencing project: providing services to taxonomists for standard genome sequencing and annotation.</title>
        <authorList>
            <consortium name="The Broad Institute Genomics Platform"/>
            <consortium name="The Broad Institute Genome Sequencing Center for Infectious Disease"/>
            <person name="Wu L."/>
            <person name="Ma J."/>
        </authorList>
    </citation>
    <scope>NUCLEOTIDE SEQUENCE [LARGE SCALE GENOMIC DNA]</scope>
    <source>
        <strain evidence="3">CGMCC 4.1622</strain>
    </source>
</reference>
<evidence type="ECO:0000313" key="3">
    <source>
        <dbReference type="Proteomes" id="UP001596066"/>
    </source>
</evidence>
<comment type="caution">
    <text evidence="2">The sequence shown here is derived from an EMBL/GenBank/DDBJ whole genome shotgun (WGS) entry which is preliminary data.</text>
</comment>
<dbReference type="InterPro" id="IPR011990">
    <property type="entry name" value="TPR-like_helical_dom_sf"/>
</dbReference>
<dbReference type="Gene3D" id="1.25.40.10">
    <property type="entry name" value="Tetratricopeptide repeat domain"/>
    <property type="match status" value="1"/>
</dbReference>
<name>A0ABW0VLA7_9ACTN</name>
<dbReference type="EMBL" id="JBHSOC010000075">
    <property type="protein sequence ID" value="MFC5645609.1"/>
    <property type="molecule type" value="Genomic_DNA"/>
</dbReference>
<keyword evidence="3" id="KW-1185">Reference proteome</keyword>
<dbReference type="Proteomes" id="UP001596066">
    <property type="component" value="Unassembled WGS sequence"/>
</dbReference>
<gene>
    <name evidence="2" type="ORF">ACFPZF_30225</name>
</gene>
<feature type="compositionally biased region" description="Basic and acidic residues" evidence="1">
    <location>
        <begin position="40"/>
        <end position="52"/>
    </location>
</feature>
<evidence type="ECO:0000313" key="2">
    <source>
        <dbReference type="EMBL" id="MFC5645609.1"/>
    </source>
</evidence>
<feature type="non-terminal residue" evidence="2">
    <location>
        <position position="1"/>
    </location>
</feature>
<feature type="region of interest" description="Disordered" evidence="1">
    <location>
        <begin position="40"/>
        <end position="59"/>
    </location>
</feature>
<accession>A0ABW0VLA7</accession>
<evidence type="ECO:0000256" key="1">
    <source>
        <dbReference type="SAM" id="MobiDB-lite"/>
    </source>
</evidence>